<feature type="domain" description="DUF4143" evidence="2">
    <location>
        <begin position="226"/>
        <end position="399"/>
    </location>
</feature>
<evidence type="ECO:0000313" key="4">
    <source>
        <dbReference type="Proteomes" id="UP000273278"/>
    </source>
</evidence>
<dbReference type="SUPFAM" id="SSF52540">
    <property type="entry name" value="P-loop containing nucleoside triphosphate hydrolases"/>
    <property type="match status" value="1"/>
</dbReference>
<proteinExistence type="predicted"/>
<dbReference type="InterPro" id="IPR027417">
    <property type="entry name" value="P-loop_NTPase"/>
</dbReference>
<reference evidence="3 4" key="1">
    <citation type="submission" date="2016-10" db="EMBL/GenBank/DDBJ databases">
        <title>Complete genome of the TMA-utilizing, human hosted archaeon Methanomethylophilus alvus Gen. nov, sp. nov., strain Mx-05, derived from a pure culture.</title>
        <authorList>
            <person name="Brugere J.-F."/>
            <person name="Ben Hania W."/>
            <person name="Chaudhary P.P."/>
            <person name="Gaci N."/>
            <person name="Borrel G."/>
            <person name="Cao Van Tuat L."/>
            <person name="Fardeau M.-L."/>
            <person name="Harris H.M.B."/>
            <person name="O'Toole P.W."/>
            <person name="Ollivier B."/>
        </authorList>
    </citation>
    <scope>NUCLEOTIDE SEQUENCE [LARGE SCALE GENOMIC DNA]</scope>
    <source>
        <strain evidence="3 4">Mx-05</strain>
    </source>
</reference>
<feature type="domain" description="AAA" evidence="1">
    <location>
        <begin position="21"/>
        <end position="154"/>
    </location>
</feature>
<sequence length="445" mass="51408">MERKAYAHLLEWKETMHGSTAIRLDGARRVGKTYLVKEFAKNEYKSSLYIDFSLADRKIKDIFVENARDLDLLFNKLSRAYGVTLYRRKTLVIFDEIQTFPFARQMIKHFVEDGRYDYIETGSLISIQSNIENILVPSEEQQMYLYPMDFEEFLKAMGDGDLIGYLRECYEKKTPVGNAIHARAMDWFRQYMLVGGMPQAVSEYAKSKDFKRVDIIKKQILNTYRSDITRFAKGYKEKVEAIFDDIPSELSKKNKKFKITALGENARMRDYENSFMWLADGMISSLCFNASDPSSVGLSMYLDRPTLKCYMCDTGLLVTHALMDRDGADNSFYRDILLDRLGVNEGMFMENIVAQMLQASGNRLFYYYRSDAGNAENNMEVDFLIRADRKICPIEVKSSSSDSVSSLKKFHRRFPNTGQQIILYTGDVKTADGILYLPAYMAPFL</sequence>
<gene>
    <name evidence="3" type="ORF">BKD89_00525</name>
</gene>
<dbReference type="Pfam" id="PF13635">
    <property type="entry name" value="DUF4143"/>
    <property type="match status" value="1"/>
</dbReference>
<name>A0A3G3IEP9_9ARCH</name>
<evidence type="ECO:0000259" key="2">
    <source>
        <dbReference type="Pfam" id="PF13635"/>
    </source>
</evidence>
<dbReference type="PANTHER" id="PTHR33295">
    <property type="entry name" value="ATPASE"/>
    <property type="match status" value="1"/>
</dbReference>
<evidence type="ECO:0000259" key="1">
    <source>
        <dbReference type="Pfam" id="PF13173"/>
    </source>
</evidence>
<organism evidence="3 4">
    <name type="scientific">Methanomethylophilus alvi</name>
    <dbReference type="NCBI Taxonomy" id="1291540"/>
    <lineage>
        <taxon>Archaea</taxon>
        <taxon>Methanobacteriati</taxon>
        <taxon>Thermoplasmatota</taxon>
        <taxon>Thermoplasmata</taxon>
        <taxon>Methanomassiliicoccales</taxon>
        <taxon>Methanomethylophilaceae</taxon>
        <taxon>Methanomethylophilus</taxon>
    </lineage>
</organism>
<dbReference type="Pfam" id="PF13173">
    <property type="entry name" value="AAA_14"/>
    <property type="match status" value="1"/>
</dbReference>
<dbReference type="InterPro" id="IPR025420">
    <property type="entry name" value="DUF4143"/>
</dbReference>
<dbReference type="Proteomes" id="UP000273278">
    <property type="component" value="Chromosome"/>
</dbReference>
<protein>
    <submittedName>
        <fullName evidence="3">ATPase</fullName>
    </submittedName>
</protein>
<accession>A0A3G3IEP9</accession>
<dbReference type="PANTHER" id="PTHR33295:SF7">
    <property type="entry name" value="ATPASE"/>
    <property type="match status" value="1"/>
</dbReference>
<dbReference type="InterPro" id="IPR041682">
    <property type="entry name" value="AAA_14"/>
</dbReference>
<dbReference type="EMBL" id="CP017686">
    <property type="protein sequence ID" value="AYQ54306.1"/>
    <property type="molecule type" value="Genomic_DNA"/>
</dbReference>
<evidence type="ECO:0000313" key="3">
    <source>
        <dbReference type="EMBL" id="AYQ54306.1"/>
    </source>
</evidence>
<dbReference type="AlphaFoldDB" id="A0A3G3IEP9"/>